<gene>
    <name evidence="1" type="ORF">TL5118_03819</name>
    <name evidence="2" type="ORF">TL5120_00723</name>
</gene>
<dbReference type="Gene3D" id="3.30.420.310">
    <property type="entry name" value="2-keto-3-deoxy-galactonokinase, C-terminal domain"/>
    <property type="match status" value="1"/>
</dbReference>
<dbReference type="Proteomes" id="UP000051086">
    <property type="component" value="Unassembled WGS sequence"/>
</dbReference>
<dbReference type="GO" id="GO:0034194">
    <property type="term" value="P:D-galactonate catabolic process"/>
    <property type="evidence" value="ECO:0007669"/>
    <property type="project" value="InterPro"/>
</dbReference>
<dbReference type="OrthoDB" id="256574at2"/>
<evidence type="ECO:0000313" key="1">
    <source>
        <dbReference type="EMBL" id="CUH69849.1"/>
    </source>
</evidence>
<keyword evidence="2" id="KW-0808">Transferase</keyword>
<reference evidence="1 3" key="2">
    <citation type="submission" date="2015-09" db="EMBL/GenBank/DDBJ databases">
        <authorList>
            <person name="Rodrigo-Torres L."/>
            <person name="Arahal D.R."/>
        </authorList>
    </citation>
    <scope>NUCLEOTIDE SEQUENCE [LARGE SCALE GENOMIC DNA]</scope>
    <source>
        <strain evidence="1 3">CECT 5118</strain>
    </source>
</reference>
<keyword evidence="2" id="KW-0418">Kinase</keyword>
<dbReference type="EMBL" id="CYSC01000016">
    <property type="protein sequence ID" value="CUH70943.1"/>
    <property type="molecule type" value="Genomic_DNA"/>
</dbReference>
<name>A0A0P1FNR6_9RHOB</name>
<reference evidence="2 4" key="1">
    <citation type="submission" date="2015-09" db="EMBL/GenBank/DDBJ databases">
        <authorList>
            <consortium name="Swine Surveillance"/>
        </authorList>
    </citation>
    <scope>NUCLEOTIDE SEQUENCE [LARGE SCALE GENOMIC DNA]</scope>
    <source>
        <strain evidence="2 4">5120</strain>
    </source>
</reference>
<dbReference type="AlphaFoldDB" id="A0A0P1FNR6"/>
<organism evidence="2 4">
    <name type="scientific">Thalassovita autumnalis</name>
    <dbReference type="NCBI Taxonomy" id="2072972"/>
    <lineage>
        <taxon>Bacteria</taxon>
        <taxon>Pseudomonadati</taxon>
        <taxon>Pseudomonadota</taxon>
        <taxon>Alphaproteobacteria</taxon>
        <taxon>Rhodobacterales</taxon>
        <taxon>Roseobacteraceae</taxon>
        <taxon>Thalassovita</taxon>
    </lineage>
</organism>
<dbReference type="EMBL" id="CYSB01000041">
    <property type="protein sequence ID" value="CUH69849.1"/>
    <property type="molecule type" value="Genomic_DNA"/>
</dbReference>
<keyword evidence="3" id="KW-1185">Reference proteome</keyword>
<dbReference type="InterPro" id="IPR042257">
    <property type="entry name" value="DGOK_C"/>
</dbReference>
<accession>A0A0P1FNR6</accession>
<proteinExistence type="predicted"/>
<dbReference type="Proteomes" id="UP000051887">
    <property type="component" value="Unassembled WGS sequence"/>
</dbReference>
<dbReference type="GO" id="GO:0008671">
    <property type="term" value="F:2-dehydro-3-deoxygalactonokinase activity"/>
    <property type="evidence" value="ECO:0007669"/>
    <property type="project" value="InterPro"/>
</dbReference>
<dbReference type="InterPro" id="IPR007729">
    <property type="entry name" value="DGOK"/>
</dbReference>
<evidence type="ECO:0000313" key="2">
    <source>
        <dbReference type="EMBL" id="CUH70943.1"/>
    </source>
</evidence>
<evidence type="ECO:0000313" key="3">
    <source>
        <dbReference type="Proteomes" id="UP000051086"/>
    </source>
</evidence>
<sequence length="233" mass="24368">MTKFDWIGVVEDHGSRLAWGFVGNSAEGEAPVGADAARLVTFGGAASQPVPAKITATAPGGALTQTQPLGLLPITSRLALAGLCRTIKDFDGVACVVDGDQSHWVQISADEAVSFQSYLTPTLARGLNAAEAATADIDALSDTLSRPERLATQLSSAQLAEDPSATIGHLLGAELSATRPYWLGQRVALIAAGPLAKAYAAAFTSQHLMVEQRDLRQLQQQGMIAFNSQDEAV</sequence>
<evidence type="ECO:0000313" key="4">
    <source>
        <dbReference type="Proteomes" id="UP000051887"/>
    </source>
</evidence>
<dbReference type="Pfam" id="PF05035">
    <property type="entry name" value="DGOK"/>
    <property type="match status" value="1"/>
</dbReference>
<protein>
    <submittedName>
        <fullName evidence="2">2-keto-3-deoxy-galactonokinase</fullName>
    </submittedName>
</protein>
<dbReference type="RefSeq" id="WP_058242271.1">
    <property type="nucleotide sequence ID" value="NZ_CYSB01000041.1"/>
</dbReference>